<dbReference type="AlphaFoldDB" id="A0A382JIQ3"/>
<feature type="non-terminal residue" evidence="1">
    <location>
        <position position="155"/>
    </location>
</feature>
<gene>
    <name evidence="1" type="ORF">METZ01_LOCUS264452</name>
</gene>
<reference evidence="1" key="1">
    <citation type="submission" date="2018-05" db="EMBL/GenBank/DDBJ databases">
        <authorList>
            <person name="Lanie J.A."/>
            <person name="Ng W.-L."/>
            <person name="Kazmierczak K.M."/>
            <person name="Andrzejewski T.M."/>
            <person name="Davidsen T.M."/>
            <person name="Wayne K.J."/>
            <person name="Tettelin H."/>
            <person name="Glass J.I."/>
            <person name="Rusch D."/>
            <person name="Podicherti R."/>
            <person name="Tsui H.-C.T."/>
            <person name="Winkler M.E."/>
        </authorList>
    </citation>
    <scope>NUCLEOTIDE SEQUENCE</scope>
</reference>
<accession>A0A382JIQ3</accession>
<dbReference type="Gene3D" id="3.40.50.620">
    <property type="entry name" value="HUPs"/>
    <property type="match status" value="1"/>
</dbReference>
<proteinExistence type="predicted"/>
<evidence type="ECO:0008006" key="2">
    <source>
        <dbReference type="Google" id="ProtNLM"/>
    </source>
</evidence>
<dbReference type="SUPFAM" id="SSF52402">
    <property type="entry name" value="Adenine nucleotide alpha hydrolases-like"/>
    <property type="match status" value="1"/>
</dbReference>
<dbReference type="InterPro" id="IPR014729">
    <property type="entry name" value="Rossmann-like_a/b/a_fold"/>
</dbReference>
<organism evidence="1">
    <name type="scientific">marine metagenome</name>
    <dbReference type="NCBI Taxonomy" id="408172"/>
    <lineage>
        <taxon>unclassified sequences</taxon>
        <taxon>metagenomes</taxon>
        <taxon>ecological metagenomes</taxon>
    </lineage>
</organism>
<sequence>MTVKEKKEKIVVAMSGGVDSSVAAGIMKERGFDAVGVSLQLWNYSNSDNRFGTCCSLDDLADARRVAERVGIPYYILNMEKKFKEEVVDYFVSEYMQARTPIPCTICNQKLKFEELIHKAESFGVQRIATGHYASIVKHASGRLLVRRGRDRFKD</sequence>
<name>A0A382JIQ3_9ZZZZ</name>
<dbReference type="GO" id="GO:0002143">
    <property type="term" value="P:tRNA wobble position uridine thiolation"/>
    <property type="evidence" value="ECO:0007669"/>
    <property type="project" value="TreeGrafter"/>
</dbReference>
<dbReference type="EMBL" id="UINC01074422">
    <property type="protein sequence ID" value="SVC11598.1"/>
    <property type="molecule type" value="Genomic_DNA"/>
</dbReference>
<protein>
    <recommendedName>
        <fullName evidence="2">Thil AANH domain-containing protein</fullName>
    </recommendedName>
</protein>
<evidence type="ECO:0000313" key="1">
    <source>
        <dbReference type="EMBL" id="SVC11598.1"/>
    </source>
</evidence>
<dbReference type="Pfam" id="PF03054">
    <property type="entry name" value="tRNA_Me_trans"/>
    <property type="match status" value="1"/>
</dbReference>
<dbReference type="PANTHER" id="PTHR11933">
    <property type="entry name" value="TRNA 5-METHYLAMINOMETHYL-2-THIOURIDYLATE -METHYLTRANSFERASE"/>
    <property type="match status" value="1"/>
</dbReference>
<dbReference type="PANTHER" id="PTHR11933:SF5">
    <property type="entry name" value="MITOCHONDRIAL TRNA-SPECIFIC 2-THIOURIDYLASE 1"/>
    <property type="match status" value="1"/>
</dbReference>